<organism evidence="4 5">
    <name type="scientific">Paractinoplanes ferrugineus</name>
    <dbReference type="NCBI Taxonomy" id="113564"/>
    <lineage>
        <taxon>Bacteria</taxon>
        <taxon>Bacillati</taxon>
        <taxon>Actinomycetota</taxon>
        <taxon>Actinomycetes</taxon>
        <taxon>Micromonosporales</taxon>
        <taxon>Micromonosporaceae</taxon>
        <taxon>Paractinoplanes</taxon>
    </lineage>
</organism>
<accession>A0A919MGM7</accession>
<name>A0A919MGM7_9ACTN</name>
<dbReference type="GO" id="GO:0016747">
    <property type="term" value="F:acyltransferase activity, transferring groups other than amino-acyl groups"/>
    <property type="evidence" value="ECO:0007669"/>
    <property type="project" value="InterPro"/>
</dbReference>
<sequence>MDGTPPAGALGNLWIDPAFIGRGIGRALWEHATHVAADLGFTSLLIDADPHAEGFYRAMGATRVGESASTAVPGRLLPQLRFVLS</sequence>
<keyword evidence="1" id="KW-0808">Transferase</keyword>
<comment type="caution">
    <text evidence="4">The sequence shown here is derived from an EMBL/GenBank/DDBJ whole genome shotgun (WGS) entry which is preliminary data.</text>
</comment>
<keyword evidence="2" id="KW-0012">Acyltransferase</keyword>
<evidence type="ECO:0000313" key="4">
    <source>
        <dbReference type="EMBL" id="GIE14973.1"/>
    </source>
</evidence>
<dbReference type="PANTHER" id="PTHR43877">
    <property type="entry name" value="AMINOALKYLPHOSPHONATE N-ACETYLTRANSFERASE-RELATED-RELATED"/>
    <property type="match status" value="1"/>
</dbReference>
<dbReference type="Pfam" id="PF00583">
    <property type="entry name" value="Acetyltransf_1"/>
    <property type="match status" value="1"/>
</dbReference>
<evidence type="ECO:0000256" key="2">
    <source>
        <dbReference type="ARBA" id="ARBA00023315"/>
    </source>
</evidence>
<reference evidence="4" key="1">
    <citation type="submission" date="2021-01" db="EMBL/GenBank/DDBJ databases">
        <title>Whole genome shotgun sequence of Actinoplanes ferrugineus NBRC 15555.</title>
        <authorList>
            <person name="Komaki H."/>
            <person name="Tamura T."/>
        </authorList>
    </citation>
    <scope>NUCLEOTIDE SEQUENCE</scope>
    <source>
        <strain evidence="4">NBRC 15555</strain>
    </source>
</reference>
<evidence type="ECO:0000256" key="1">
    <source>
        <dbReference type="ARBA" id="ARBA00022679"/>
    </source>
</evidence>
<evidence type="ECO:0000259" key="3">
    <source>
        <dbReference type="PROSITE" id="PS51186"/>
    </source>
</evidence>
<proteinExistence type="predicted"/>
<gene>
    <name evidence="4" type="ORF">Afe05nite_68130</name>
</gene>
<dbReference type="InterPro" id="IPR016181">
    <property type="entry name" value="Acyl_CoA_acyltransferase"/>
</dbReference>
<keyword evidence="5" id="KW-1185">Reference proteome</keyword>
<dbReference type="InterPro" id="IPR000182">
    <property type="entry name" value="GNAT_dom"/>
</dbReference>
<dbReference type="Gene3D" id="3.40.630.30">
    <property type="match status" value="1"/>
</dbReference>
<dbReference type="InterPro" id="IPR050832">
    <property type="entry name" value="Bact_Acetyltransf"/>
</dbReference>
<dbReference type="EMBL" id="BOMM01000060">
    <property type="protein sequence ID" value="GIE14973.1"/>
    <property type="molecule type" value="Genomic_DNA"/>
</dbReference>
<evidence type="ECO:0000313" key="5">
    <source>
        <dbReference type="Proteomes" id="UP000598174"/>
    </source>
</evidence>
<dbReference type="PROSITE" id="PS51186">
    <property type="entry name" value="GNAT"/>
    <property type="match status" value="1"/>
</dbReference>
<dbReference type="Proteomes" id="UP000598174">
    <property type="component" value="Unassembled WGS sequence"/>
</dbReference>
<dbReference type="CDD" id="cd04301">
    <property type="entry name" value="NAT_SF"/>
    <property type="match status" value="1"/>
</dbReference>
<dbReference type="AlphaFoldDB" id="A0A919MGM7"/>
<feature type="domain" description="N-acetyltransferase" evidence="3">
    <location>
        <begin position="1"/>
        <end position="85"/>
    </location>
</feature>
<dbReference type="SUPFAM" id="SSF55729">
    <property type="entry name" value="Acyl-CoA N-acyltransferases (Nat)"/>
    <property type="match status" value="1"/>
</dbReference>
<protein>
    <recommendedName>
        <fullName evidence="3">N-acetyltransferase domain-containing protein</fullName>
    </recommendedName>
</protein>